<dbReference type="PANTHER" id="PTHR47478:SF1">
    <property type="entry name" value="PYRIMIDINE 5'-NUCLEOTIDASE YJJG"/>
    <property type="match status" value="1"/>
</dbReference>
<evidence type="ECO:0008006" key="3">
    <source>
        <dbReference type="Google" id="ProtNLM"/>
    </source>
</evidence>
<dbReference type="SUPFAM" id="SSF56784">
    <property type="entry name" value="HAD-like"/>
    <property type="match status" value="1"/>
</dbReference>
<evidence type="ECO:0000313" key="1">
    <source>
        <dbReference type="EMBL" id="GFJ86147.1"/>
    </source>
</evidence>
<dbReference type="EMBL" id="BLPF01000005">
    <property type="protein sequence ID" value="GFJ86147.1"/>
    <property type="molecule type" value="Genomic_DNA"/>
</dbReference>
<dbReference type="InterPro" id="IPR036412">
    <property type="entry name" value="HAD-like_sf"/>
</dbReference>
<name>A0A6V8KWE8_9ACTN</name>
<dbReference type="Proteomes" id="UP000482800">
    <property type="component" value="Unassembled WGS sequence"/>
</dbReference>
<dbReference type="InterPro" id="IPR052550">
    <property type="entry name" value="Pyrimidine_5'-ntase_YjjG"/>
</dbReference>
<dbReference type="InterPro" id="IPR006439">
    <property type="entry name" value="HAD-SF_hydro_IA"/>
</dbReference>
<dbReference type="NCBIfam" id="TIGR01549">
    <property type="entry name" value="HAD-SF-IA-v1"/>
    <property type="match status" value="1"/>
</dbReference>
<organism evidence="1 2">
    <name type="scientific">Phytohabitans houttuyneae</name>
    <dbReference type="NCBI Taxonomy" id="1076126"/>
    <lineage>
        <taxon>Bacteria</taxon>
        <taxon>Bacillati</taxon>
        <taxon>Actinomycetota</taxon>
        <taxon>Actinomycetes</taxon>
        <taxon>Micromonosporales</taxon>
        <taxon>Micromonosporaceae</taxon>
    </lineage>
</organism>
<dbReference type="Gene3D" id="1.20.120.1600">
    <property type="match status" value="1"/>
</dbReference>
<dbReference type="Pfam" id="PF00702">
    <property type="entry name" value="Hydrolase"/>
    <property type="match status" value="1"/>
</dbReference>
<dbReference type="AlphaFoldDB" id="A0A6V8KWE8"/>
<comment type="caution">
    <text evidence="1">The sequence shown here is derived from an EMBL/GenBank/DDBJ whole genome shotgun (WGS) entry which is preliminary data.</text>
</comment>
<protein>
    <recommendedName>
        <fullName evidence="3">Haloacid dehalogenase</fullName>
    </recommendedName>
</protein>
<reference evidence="1 2" key="1">
    <citation type="submission" date="2020-03" db="EMBL/GenBank/DDBJ databases">
        <title>Whole genome shotgun sequence of Phytohabitans houttuyneae NBRC 108639.</title>
        <authorList>
            <person name="Komaki H."/>
            <person name="Tamura T."/>
        </authorList>
    </citation>
    <scope>NUCLEOTIDE SEQUENCE [LARGE SCALE GENOMIC DNA]</scope>
    <source>
        <strain evidence="1 2">NBRC 108639</strain>
    </source>
</reference>
<keyword evidence="2" id="KW-1185">Reference proteome</keyword>
<evidence type="ECO:0000313" key="2">
    <source>
        <dbReference type="Proteomes" id="UP000482800"/>
    </source>
</evidence>
<accession>A0A6V8KWE8</accession>
<reference evidence="1 2" key="2">
    <citation type="submission" date="2020-03" db="EMBL/GenBank/DDBJ databases">
        <authorList>
            <person name="Ichikawa N."/>
            <person name="Kimura A."/>
            <person name="Kitahashi Y."/>
            <person name="Uohara A."/>
        </authorList>
    </citation>
    <scope>NUCLEOTIDE SEQUENCE [LARGE SCALE GENOMIC DNA]</scope>
    <source>
        <strain evidence="1 2">NBRC 108639</strain>
    </source>
</reference>
<dbReference type="SFLD" id="SFLDG01129">
    <property type="entry name" value="C1.5:_HAD__Beta-PGM__Phosphata"/>
    <property type="match status" value="1"/>
</dbReference>
<dbReference type="PANTHER" id="PTHR47478">
    <property type="match status" value="1"/>
</dbReference>
<dbReference type="InterPro" id="IPR023214">
    <property type="entry name" value="HAD_sf"/>
</dbReference>
<proteinExistence type="predicted"/>
<gene>
    <name evidence="1" type="ORF">Phou_103270</name>
</gene>
<dbReference type="SFLD" id="SFLDS00003">
    <property type="entry name" value="Haloacid_Dehalogenase"/>
    <property type="match status" value="1"/>
</dbReference>
<sequence>MRPITYSARVPLLLLDLDNTLLDRAGTFRAWAQDFLAEIGAPAEDLQWLLSIDADGLTDRWDVADAIRDRYRLRVSSIDLVDELTEGLVERLTLDPLVACALRIADDSGWVPVVVTNGTVRQQDIKIRRTGLDRYVADWVISEDAGVSKPNPRIFAMAAQRVRMRLQGAWVVGDSPEADIGGAAAMGLPSVWLHRGRGWMESRFRPTRTAEGIIPAVATVLSAAGVARYA</sequence>
<dbReference type="Gene3D" id="3.40.50.1000">
    <property type="entry name" value="HAD superfamily/HAD-like"/>
    <property type="match status" value="1"/>
</dbReference>